<keyword evidence="1" id="KW-0175">Coiled coil</keyword>
<keyword evidence="3" id="KW-1185">Reference proteome</keyword>
<gene>
    <name evidence="2" type="ORF">AAF712_015634</name>
</gene>
<dbReference type="Proteomes" id="UP001437256">
    <property type="component" value="Unassembled WGS sequence"/>
</dbReference>
<evidence type="ECO:0000256" key="1">
    <source>
        <dbReference type="SAM" id="Coils"/>
    </source>
</evidence>
<feature type="coiled-coil region" evidence="1">
    <location>
        <begin position="207"/>
        <end position="279"/>
    </location>
</feature>
<protein>
    <submittedName>
        <fullName evidence="2">Uncharacterized protein</fullName>
    </submittedName>
</protein>
<sequence length="320" mass="36871">MKAMRGRNYRQALHKLKRLVVQRLLELTKLNLSGVGYKQRKKISQALRACTKAIQKALDTYNEAALAMVPPQQTLEWNDILEMATLADFDLLKDTDLDLTLVPCAQPGHRECISRLVTFMLDEHADYYHAMIRARNKNQHDLASELEHRLQVNSEINGHIAIWLVLASELEGFSGAAEKKWLRLRGFKGTHREALIARRKATRAETLASYNRMLRDVTNEIDKLRMRVHKYESHFVRPENTPGNPQYRLSRVKAFDRLKKQSEEQLAAAEKDSKWMEEVVSCLGSQTGPETNTRPRHLSRPSPELLAVIQRKVEIAYPNQ</sequence>
<proteinExistence type="predicted"/>
<name>A0ABR2Z9X8_9AGAR</name>
<organism evidence="2 3">
    <name type="scientific">Marasmius tenuissimus</name>
    <dbReference type="NCBI Taxonomy" id="585030"/>
    <lineage>
        <taxon>Eukaryota</taxon>
        <taxon>Fungi</taxon>
        <taxon>Dikarya</taxon>
        <taxon>Basidiomycota</taxon>
        <taxon>Agaricomycotina</taxon>
        <taxon>Agaricomycetes</taxon>
        <taxon>Agaricomycetidae</taxon>
        <taxon>Agaricales</taxon>
        <taxon>Marasmiineae</taxon>
        <taxon>Marasmiaceae</taxon>
        <taxon>Marasmius</taxon>
    </lineage>
</organism>
<accession>A0ABR2Z9X8</accession>
<reference evidence="2 3" key="1">
    <citation type="submission" date="2024-05" db="EMBL/GenBank/DDBJ databases">
        <title>A draft genome resource for the thread blight pathogen Marasmius tenuissimus strain MS-2.</title>
        <authorList>
            <person name="Yulfo-Soto G.E."/>
            <person name="Baruah I.K."/>
            <person name="Amoako-Attah I."/>
            <person name="Bukari Y."/>
            <person name="Meinhardt L.W."/>
            <person name="Bailey B.A."/>
            <person name="Cohen S.P."/>
        </authorList>
    </citation>
    <scope>NUCLEOTIDE SEQUENCE [LARGE SCALE GENOMIC DNA]</scope>
    <source>
        <strain evidence="2 3">MS-2</strain>
    </source>
</reference>
<dbReference type="EMBL" id="JBBXMP010000453">
    <property type="protein sequence ID" value="KAL0057719.1"/>
    <property type="molecule type" value="Genomic_DNA"/>
</dbReference>
<comment type="caution">
    <text evidence="2">The sequence shown here is derived from an EMBL/GenBank/DDBJ whole genome shotgun (WGS) entry which is preliminary data.</text>
</comment>
<evidence type="ECO:0000313" key="3">
    <source>
        <dbReference type="Proteomes" id="UP001437256"/>
    </source>
</evidence>
<evidence type="ECO:0000313" key="2">
    <source>
        <dbReference type="EMBL" id="KAL0057719.1"/>
    </source>
</evidence>